<feature type="region of interest" description="Disordered" evidence="1">
    <location>
        <begin position="747"/>
        <end position="780"/>
    </location>
</feature>
<comment type="caution">
    <text evidence="3">The sequence shown here is derived from an EMBL/GenBank/DDBJ whole genome shotgun (WGS) entry which is preliminary data.</text>
</comment>
<organism evidence="3 4">
    <name type="scientific">Lucilia cuprina</name>
    <name type="common">Green bottle fly</name>
    <name type="synonym">Australian sheep blowfly</name>
    <dbReference type="NCBI Taxonomy" id="7375"/>
    <lineage>
        <taxon>Eukaryota</taxon>
        <taxon>Metazoa</taxon>
        <taxon>Ecdysozoa</taxon>
        <taxon>Arthropoda</taxon>
        <taxon>Hexapoda</taxon>
        <taxon>Insecta</taxon>
        <taxon>Pterygota</taxon>
        <taxon>Neoptera</taxon>
        <taxon>Endopterygota</taxon>
        <taxon>Diptera</taxon>
        <taxon>Brachycera</taxon>
        <taxon>Muscomorpha</taxon>
        <taxon>Oestroidea</taxon>
        <taxon>Calliphoridae</taxon>
        <taxon>Luciliinae</taxon>
        <taxon>Lucilia</taxon>
    </lineage>
</organism>
<feature type="region of interest" description="Disordered" evidence="1">
    <location>
        <begin position="602"/>
        <end position="671"/>
    </location>
</feature>
<keyword evidence="2" id="KW-0732">Signal</keyword>
<protein>
    <submittedName>
        <fullName evidence="3">Uncharacterized protein</fullName>
    </submittedName>
</protein>
<reference evidence="3 4" key="1">
    <citation type="journal article" date="2015" name="Nat. Commun.">
        <title>Lucilia cuprina genome unlocks parasitic fly biology to underpin future interventions.</title>
        <authorList>
            <person name="Anstead C.A."/>
            <person name="Korhonen P.K."/>
            <person name="Young N.D."/>
            <person name="Hall R.S."/>
            <person name="Jex A.R."/>
            <person name="Murali S.C."/>
            <person name="Hughes D.S."/>
            <person name="Lee S.F."/>
            <person name="Perry T."/>
            <person name="Stroehlein A.J."/>
            <person name="Ansell B.R."/>
            <person name="Breugelmans B."/>
            <person name="Hofmann A."/>
            <person name="Qu J."/>
            <person name="Dugan S."/>
            <person name="Lee S.L."/>
            <person name="Chao H."/>
            <person name="Dinh H."/>
            <person name="Han Y."/>
            <person name="Doddapaneni H.V."/>
            <person name="Worley K.C."/>
            <person name="Muzny D.M."/>
            <person name="Ioannidis P."/>
            <person name="Waterhouse R.M."/>
            <person name="Zdobnov E.M."/>
            <person name="James P.J."/>
            <person name="Bagnall N.H."/>
            <person name="Kotze A.C."/>
            <person name="Gibbs R.A."/>
            <person name="Richards S."/>
            <person name="Batterham P."/>
            <person name="Gasser R.B."/>
        </authorList>
    </citation>
    <scope>NUCLEOTIDE SEQUENCE [LARGE SCALE GENOMIC DNA]</scope>
    <source>
        <strain evidence="3 4">LS</strain>
        <tissue evidence="3">Full body</tissue>
    </source>
</reference>
<feature type="region of interest" description="Disordered" evidence="1">
    <location>
        <begin position="847"/>
        <end position="982"/>
    </location>
</feature>
<dbReference type="Proteomes" id="UP000037069">
    <property type="component" value="Unassembled WGS sequence"/>
</dbReference>
<evidence type="ECO:0000256" key="1">
    <source>
        <dbReference type="SAM" id="MobiDB-lite"/>
    </source>
</evidence>
<feature type="signal peptide" evidence="2">
    <location>
        <begin position="1"/>
        <end position="25"/>
    </location>
</feature>
<feature type="compositionally biased region" description="Low complexity" evidence="1">
    <location>
        <begin position="907"/>
        <end position="916"/>
    </location>
</feature>
<feature type="compositionally biased region" description="Basic residues" evidence="1">
    <location>
        <begin position="866"/>
        <end position="880"/>
    </location>
</feature>
<feature type="compositionally biased region" description="Low complexity" evidence="1">
    <location>
        <begin position="639"/>
        <end position="671"/>
    </location>
</feature>
<feature type="compositionally biased region" description="Low complexity" evidence="1">
    <location>
        <begin position="604"/>
        <end position="631"/>
    </location>
</feature>
<feature type="region of interest" description="Disordered" evidence="1">
    <location>
        <begin position="85"/>
        <end position="117"/>
    </location>
</feature>
<name>A0A0L0CTS2_LUCCU</name>
<dbReference type="EMBL" id="JRES01000032">
    <property type="protein sequence ID" value="KNC34784.1"/>
    <property type="molecule type" value="Genomic_DNA"/>
</dbReference>
<accession>A0A0L0CTS2</accession>
<feature type="region of interest" description="Disordered" evidence="1">
    <location>
        <begin position="706"/>
        <end position="729"/>
    </location>
</feature>
<dbReference type="STRING" id="7375.A0A0L0CTS2"/>
<feature type="region of interest" description="Disordered" evidence="1">
    <location>
        <begin position="209"/>
        <end position="248"/>
    </location>
</feature>
<gene>
    <name evidence="3" type="ORF">FF38_01910</name>
</gene>
<evidence type="ECO:0000313" key="4">
    <source>
        <dbReference type="Proteomes" id="UP000037069"/>
    </source>
</evidence>
<feature type="compositionally biased region" description="Polar residues" evidence="1">
    <location>
        <begin position="761"/>
        <end position="775"/>
    </location>
</feature>
<dbReference type="OMA" id="CWEQRQH"/>
<feature type="compositionally biased region" description="Low complexity" evidence="1">
    <location>
        <begin position="706"/>
        <end position="728"/>
    </location>
</feature>
<feature type="compositionally biased region" description="Polar residues" evidence="1">
    <location>
        <begin position="851"/>
        <end position="865"/>
    </location>
</feature>
<feature type="region of interest" description="Disordered" evidence="1">
    <location>
        <begin position="456"/>
        <end position="484"/>
    </location>
</feature>
<evidence type="ECO:0000256" key="2">
    <source>
        <dbReference type="SAM" id="SignalP"/>
    </source>
</evidence>
<keyword evidence="4" id="KW-1185">Reference proteome</keyword>
<feature type="compositionally biased region" description="Low complexity" evidence="1">
    <location>
        <begin position="957"/>
        <end position="968"/>
    </location>
</feature>
<dbReference type="Gene3D" id="6.10.250.1010">
    <property type="match status" value="1"/>
</dbReference>
<evidence type="ECO:0000313" key="3">
    <source>
        <dbReference type="EMBL" id="KNC34784.1"/>
    </source>
</evidence>
<feature type="chain" id="PRO_5005536908" evidence="2">
    <location>
        <begin position="26"/>
        <end position="1047"/>
    </location>
</feature>
<proteinExistence type="predicted"/>
<sequence>MAHFCGFIKLIFLLLMLARIPSNETRPLKGNSQANSDLIAGNEFLKLFMEHDQLEKDFQSSGGSGSSNAGAEKIKDVVAATKKEESFDKKSAETGRRSSSGRSLKDKGPKLNQAEGQLEDSKQVVKLVTSGSKIVFLEDYDENDAILDAEVRDIDLKKEIFKQKTHPNLDDYKVVAVSVSSSSQRGTATARNRFTNKASSVKYEKRPLTTAKTTSTTTTSKTITTMTPKPPTATTVRSQTSPALLSSSASSTKIDTTVGDNFINRSHKSEFSIEEVEPLTMTQHKSRKIIQSRHRKYPVTSVADTLEALDSENSASTNIQNVLAAPLQTSASARSTSMVTTTYHSGQRNMTINHDSNLHMAQSRHKTATGTTTNTSDDKFKGGDMQQQQQQMTNGGIEDQLLPFQTVIYHDSKAGHGPQSRSISYSSISQNVEDLKKWQQSGILAEARRNVSESLKPMPRSNVSLSNHQPEPAKFYSQPSKMYSEPSKFYSEPSKVYSEPAKVYGEPEKFYSEPAKVYGQPSKVYSEPSKVYSQPSKVYSEPAKTYWPILTATSTQTPLTLLPPTNAPTISTIPPTSLPVNIHQSSRKPAIVSRIAFGEAHLASSTSTSTSTTTTTTTAPLTTTTRSYGSHSQHHHYSRTYSSHRNPSTSSSFNNENSSLSSSSLSTSSTPSRRILFNLDRLPYDLLNAPEPSIQQQQLLELQKTKRPQQTLTYQQSNQQQQPQQPQQRHNINPCLESAVTSLFSSSSLSAHPALQKQRQHTSLSDQQQHSNQNAKGLPNGDLVKCVAEISHTSAAAATHDDSSDDTGGGVEVFTTERSHLEELFTPTPEQNYEIEESVSVMTNGRAHSGGRNSLTHPTTSPIHQQQHHGFKPNRQRTRVHFGTNLENPEVHDGGHHHHHMSQTSYNTNANANTDTRNNRHHSTPDYNQYDDDSDGGGGSDDSGDNGAAKNNDYDDGGSPVNGNNDDGSNGDGGGDDNDDSKVAYIVEGHNYRKYRVEEETDDGFIVGEYGVVDHNDGNLRGVRYTADSTINRSLIQKALLTFLKLK</sequence>
<dbReference type="OrthoDB" id="6507260at2759"/>
<feature type="compositionally biased region" description="Basic and acidic residues" evidence="1">
    <location>
        <begin position="85"/>
        <end position="96"/>
    </location>
</feature>
<dbReference type="AlphaFoldDB" id="A0A0L0CTS2"/>